<dbReference type="Gene3D" id="2.40.128.270">
    <property type="match status" value="1"/>
</dbReference>
<reference evidence="3" key="1">
    <citation type="journal article" date="2014" name="Int. J. Syst. Evol. Microbiol.">
        <title>Complete genome sequence of Corynebacterium casei LMG S-19264T (=DSM 44701T), isolated from a smear-ripened cheese.</title>
        <authorList>
            <consortium name="US DOE Joint Genome Institute (JGI-PGF)"/>
            <person name="Walter F."/>
            <person name="Albersmeier A."/>
            <person name="Kalinowski J."/>
            <person name="Ruckert C."/>
        </authorList>
    </citation>
    <scope>NUCLEOTIDE SEQUENCE</scope>
    <source>
        <strain evidence="3">CGMCC 1.12919</strain>
    </source>
</reference>
<sequence length="150" mass="16120">MATLCLSGLLAVPASAQFRQKGGGNQNAPQTEGIPAKPNDKTFPLGKSWLAVSLNGKPFGKDRPAFILDQQFRARGFAGCNTYSAVAFPLREQGIAVGPLALTRRSCDKDTMASENAFLSALRYSQKWDMVGGQLVVKGPSGEIRFDRSI</sequence>
<dbReference type="InterPro" id="IPR005184">
    <property type="entry name" value="DUF306_Meta_HslJ"/>
</dbReference>
<evidence type="ECO:0000259" key="2">
    <source>
        <dbReference type="Pfam" id="PF03724"/>
    </source>
</evidence>
<organism evidence="3 4">
    <name type="scientific">Chelatococcus reniformis</name>
    <dbReference type="NCBI Taxonomy" id="1494448"/>
    <lineage>
        <taxon>Bacteria</taxon>
        <taxon>Pseudomonadati</taxon>
        <taxon>Pseudomonadota</taxon>
        <taxon>Alphaproteobacteria</taxon>
        <taxon>Hyphomicrobiales</taxon>
        <taxon>Chelatococcaceae</taxon>
        <taxon>Chelatococcus</taxon>
    </lineage>
</organism>
<dbReference type="Proteomes" id="UP000637002">
    <property type="component" value="Unassembled WGS sequence"/>
</dbReference>
<gene>
    <name evidence="3" type="ORF">GCM10010994_47310</name>
</gene>
<dbReference type="PANTHER" id="PTHR35535:SF1">
    <property type="entry name" value="HEAT SHOCK PROTEIN HSLJ"/>
    <property type="match status" value="1"/>
</dbReference>
<evidence type="ECO:0000313" key="3">
    <source>
        <dbReference type="EMBL" id="GGC83953.1"/>
    </source>
</evidence>
<evidence type="ECO:0000256" key="1">
    <source>
        <dbReference type="SAM" id="MobiDB-lite"/>
    </source>
</evidence>
<dbReference type="EMBL" id="BMGG01000009">
    <property type="protein sequence ID" value="GGC83953.1"/>
    <property type="molecule type" value="Genomic_DNA"/>
</dbReference>
<feature type="domain" description="DUF306" evidence="2">
    <location>
        <begin position="46"/>
        <end position="142"/>
    </location>
</feature>
<reference evidence="3" key="2">
    <citation type="submission" date="2020-09" db="EMBL/GenBank/DDBJ databases">
        <authorList>
            <person name="Sun Q."/>
            <person name="Zhou Y."/>
        </authorList>
    </citation>
    <scope>NUCLEOTIDE SEQUENCE</scope>
    <source>
        <strain evidence="3">CGMCC 1.12919</strain>
    </source>
</reference>
<evidence type="ECO:0000313" key="4">
    <source>
        <dbReference type="Proteomes" id="UP000637002"/>
    </source>
</evidence>
<proteinExistence type="predicted"/>
<keyword evidence="4" id="KW-1185">Reference proteome</keyword>
<dbReference type="InterPro" id="IPR053147">
    <property type="entry name" value="Hsp_HslJ-like"/>
</dbReference>
<dbReference type="InterPro" id="IPR038670">
    <property type="entry name" value="HslJ-like_sf"/>
</dbReference>
<dbReference type="AlphaFoldDB" id="A0A916XMF7"/>
<name>A0A916XMF7_9HYPH</name>
<dbReference type="PANTHER" id="PTHR35535">
    <property type="entry name" value="HEAT SHOCK PROTEIN HSLJ"/>
    <property type="match status" value="1"/>
</dbReference>
<protein>
    <recommendedName>
        <fullName evidence="2">DUF306 domain-containing protein</fullName>
    </recommendedName>
</protein>
<accession>A0A916XMF7</accession>
<feature type="region of interest" description="Disordered" evidence="1">
    <location>
        <begin position="19"/>
        <end position="39"/>
    </location>
</feature>
<comment type="caution">
    <text evidence="3">The sequence shown here is derived from an EMBL/GenBank/DDBJ whole genome shotgun (WGS) entry which is preliminary data.</text>
</comment>
<dbReference type="Pfam" id="PF03724">
    <property type="entry name" value="META"/>
    <property type="match status" value="1"/>
</dbReference>